<proteinExistence type="inferred from homology"/>
<dbReference type="GO" id="GO:0051123">
    <property type="term" value="P:RNA polymerase II preinitiation complex assembly"/>
    <property type="evidence" value="ECO:0007669"/>
    <property type="project" value="InterPro"/>
</dbReference>
<dbReference type="InterPro" id="IPR006809">
    <property type="entry name" value="TAFII28_dom"/>
</dbReference>
<dbReference type="InterPro" id="IPR009072">
    <property type="entry name" value="Histone-fold"/>
</dbReference>
<dbReference type="PANTHER" id="PTHR13218:SF8">
    <property type="entry name" value="TRANSCRIPTION INITIATION FACTOR TFIID SUBUNIT 11"/>
    <property type="match status" value="1"/>
</dbReference>
<evidence type="ECO:0000256" key="6">
    <source>
        <dbReference type="SAM" id="MobiDB-lite"/>
    </source>
</evidence>
<comment type="similarity">
    <text evidence="2">Belongs to the TAF11 family.</text>
</comment>
<evidence type="ECO:0000256" key="5">
    <source>
        <dbReference type="ARBA" id="ARBA00023242"/>
    </source>
</evidence>
<name>A0A6P4ZVT3_BRABE</name>
<dbReference type="FunFam" id="1.10.20.10:FF:000025">
    <property type="entry name" value="Transcription initiation factor TFIID subunit 11"/>
    <property type="match status" value="1"/>
</dbReference>
<evidence type="ECO:0000256" key="1">
    <source>
        <dbReference type="ARBA" id="ARBA00004123"/>
    </source>
</evidence>
<sequence>MEDATAGTSSQKLGREDLEQTLKFSDSPGQKNKDDIPTNQKRPASDENASTSTPAGSAEKSTEGGESSAKKLALERVGSVEEGETRKSKMEQLEEERQKMQVLVASFSEEQLNRYEMFRRSAFPKASIKRIMQQMTGTSVSQNVVIAMAGISKVFVGEVVEEALDVMEKSGDSGPLQPKHIREAVRRLRLKDQVPSTKFKKTLFR</sequence>
<feature type="compositionally biased region" description="Basic and acidic residues" evidence="6">
    <location>
        <begin position="83"/>
        <end position="93"/>
    </location>
</feature>
<feature type="compositionally biased region" description="Polar residues" evidence="6">
    <location>
        <begin position="37"/>
        <end position="55"/>
    </location>
</feature>
<dbReference type="AlphaFoldDB" id="A0A6P4ZVT3"/>
<dbReference type="GO" id="GO:0005669">
    <property type="term" value="C:transcription factor TFIID complex"/>
    <property type="evidence" value="ECO:0007669"/>
    <property type="project" value="InterPro"/>
</dbReference>
<keyword evidence="4" id="KW-0804">Transcription</keyword>
<evidence type="ECO:0000256" key="2">
    <source>
        <dbReference type="ARBA" id="ARBA00009788"/>
    </source>
</evidence>
<dbReference type="Gene3D" id="1.10.20.10">
    <property type="entry name" value="Histone, subunit A"/>
    <property type="match status" value="1"/>
</dbReference>
<keyword evidence="5" id="KW-0539">Nucleus</keyword>
<dbReference type="CDD" id="cd08048">
    <property type="entry name" value="HFD_TAF11"/>
    <property type="match status" value="1"/>
</dbReference>
<evidence type="ECO:0000259" key="7">
    <source>
        <dbReference type="Pfam" id="PF04719"/>
    </source>
</evidence>
<gene>
    <name evidence="9" type="primary">LOC109478040</name>
</gene>
<feature type="region of interest" description="Disordered" evidence="6">
    <location>
        <begin position="1"/>
        <end position="93"/>
    </location>
</feature>
<dbReference type="KEGG" id="bbel:109478040"/>
<dbReference type="SUPFAM" id="SSF47113">
    <property type="entry name" value="Histone-fold"/>
    <property type="match status" value="1"/>
</dbReference>
<dbReference type="InterPro" id="IPR045127">
    <property type="entry name" value="TAF11-like"/>
</dbReference>
<dbReference type="RefSeq" id="XP_019635057.1">
    <property type="nucleotide sequence ID" value="XM_019779498.1"/>
</dbReference>
<comment type="subcellular location">
    <subcellularLocation>
        <location evidence="1">Nucleus</location>
    </subcellularLocation>
</comment>
<dbReference type="GeneID" id="109478040"/>
<dbReference type="Pfam" id="PF04719">
    <property type="entry name" value="TAFII28"/>
    <property type="match status" value="1"/>
</dbReference>
<feature type="domain" description="TAFII28-like protein" evidence="7">
    <location>
        <begin position="102"/>
        <end position="187"/>
    </location>
</feature>
<evidence type="ECO:0000256" key="4">
    <source>
        <dbReference type="ARBA" id="ARBA00023163"/>
    </source>
</evidence>
<evidence type="ECO:0000256" key="3">
    <source>
        <dbReference type="ARBA" id="ARBA00023015"/>
    </source>
</evidence>
<keyword evidence="8" id="KW-1185">Reference proteome</keyword>
<reference evidence="9" key="1">
    <citation type="submission" date="2025-08" db="UniProtKB">
        <authorList>
            <consortium name="RefSeq"/>
        </authorList>
    </citation>
    <scope>IDENTIFICATION</scope>
    <source>
        <tissue evidence="9">Gonad</tissue>
    </source>
</reference>
<protein>
    <submittedName>
        <fullName evidence="9">Transcription initiation factor TFIID subunit 11-like</fullName>
    </submittedName>
</protein>
<accession>A0A6P4ZVT3</accession>
<evidence type="ECO:0000313" key="8">
    <source>
        <dbReference type="Proteomes" id="UP000515135"/>
    </source>
</evidence>
<dbReference type="PANTHER" id="PTHR13218">
    <property type="entry name" value="TRANSCRIPTION INITIATION FACTOR TFIID SUBUNIT 11-RELATED"/>
    <property type="match status" value="1"/>
</dbReference>
<feature type="compositionally biased region" description="Polar residues" evidence="6">
    <location>
        <begin position="1"/>
        <end position="12"/>
    </location>
</feature>
<dbReference type="GO" id="GO:0046982">
    <property type="term" value="F:protein heterodimerization activity"/>
    <property type="evidence" value="ECO:0007669"/>
    <property type="project" value="InterPro"/>
</dbReference>
<dbReference type="GO" id="GO:0016251">
    <property type="term" value="F:RNA polymerase II general transcription initiation factor activity"/>
    <property type="evidence" value="ECO:0007669"/>
    <property type="project" value="TreeGrafter"/>
</dbReference>
<feature type="compositionally biased region" description="Basic and acidic residues" evidence="6">
    <location>
        <begin position="60"/>
        <end position="74"/>
    </location>
</feature>
<dbReference type="OrthoDB" id="28335at2759"/>
<evidence type="ECO:0000313" key="9">
    <source>
        <dbReference type="RefSeq" id="XP_019635057.1"/>
    </source>
</evidence>
<organism evidence="8 9">
    <name type="scientific">Branchiostoma belcheri</name>
    <name type="common">Amphioxus</name>
    <dbReference type="NCBI Taxonomy" id="7741"/>
    <lineage>
        <taxon>Eukaryota</taxon>
        <taxon>Metazoa</taxon>
        <taxon>Chordata</taxon>
        <taxon>Cephalochordata</taxon>
        <taxon>Leptocardii</taxon>
        <taxon>Amphioxiformes</taxon>
        <taxon>Branchiostomatidae</taxon>
        <taxon>Branchiostoma</taxon>
    </lineage>
</organism>
<dbReference type="Proteomes" id="UP000515135">
    <property type="component" value="Unplaced"/>
</dbReference>
<keyword evidence="3" id="KW-0805">Transcription regulation</keyword>